<dbReference type="SUPFAM" id="SSF54373">
    <property type="entry name" value="FAD-linked reductases, C-terminal domain"/>
    <property type="match status" value="1"/>
</dbReference>
<dbReference type="PANTHER" id="PTHR47469:SF2">
    <property type="entry name" value="OS06G0597600 PROTEIN"/>
    <property type="match status" value="1"/>
</dbReference>
<evidence type="ECO:0000259" key="6">
    <source>
        <dbReference type="Pfam" id="PF22607"/>
    </source>
</evidence>
<keyword evidence="3" id="KW-0560">Oxidoreductase</keyword>
<evidence type="ECO:0000256" key="2">
    <source>
        <dbReference type="ARBA" id="ARBA00022827"/>
    </source>
</evidence>
<dbReference type="AlphaFoldDB" id="A0A6A5S6B6"/>
<keyword evidence="8" id="KW-1185">Reference proteome</keyword>
<keyword evidence="2" id="KW-0274">FAD</keyword>
<feature type="compositionally biased region" description="Acidic residues" evidence="4">
    <location>
        <begin position="392"/>
        <end position="406"/>
    </location>
</feature>
<accession>A0A6A5S6B6</accession>
<evidence type="ECO:0000259" key="5">
    <source>
        <dbReference type="Pfam" id="PF01494"/>
    </source>
</evidence>
<dbReference type="InterPro" id="IPR036188">
    <property type="entry name" value="FAD/NAD-bd_sf"/>
</dbReference>
<dbReference type="PANTHER" id="PTHR47469">
    <property type="entry name" value="MONOOXYGENASE-LIKE"/>
    <property type="match status" value="1"/>
</dbReference>
<proteinExistence type="predicted"/>
<evidence type="ECO:0000256" key="1">
    <source>
        <dbReference type="ARBA" id="ARBA00022630"/>
    </source>
</evidence>
<dbReference type="SUPFAM" id="SSF51905">
    <property type="entry name" value="FAD/NAD(P)-binding domain"/>
    <property type="match status" value="1"/>
</dbReference>
<evidence type="ECO:0000313" key="7">
    <source>
        <dbReference type="EMBL" id="KAF1935632.1"/>
    </source>
</evidence>
<dbReference type="PRINTS" id="PR00420">
    <property type="entry name" value="RNGMNOXGNASE"/>
</dbReference>
<feature type="region of interest" description="Disordered" evidence="4">
    <location>
        <begin position="377"/>
        <end position="406"/>
    </location>
</feature>
<dbReference type="Proteomes" id="UP000800038">
    <property type="component" value="Unassembled WGS sequence"/>
</dbReference>
<dbReference type="GO" id="GO:0016491">
    <property type="term" value="F:oxidoreductase activity"/>
    <property type="evidence" value="ECO:0007669"/>
    <property type="project" value="UniProtKB-KW"/>
</dbReference>
<dbReference type="InterPro" id="IPR002938">
    <property type="entry name" value="FAD-bd"/>
</dbReference>
<evidence type="ECO:0000313" key="8">
    <source>
        <dbReference type="Proteomes" id="UP000800038"/>
    </source>
</evidence>
<protein>
    <submittedName>
        <fullName evidence="7">FAD/NAD(P)-binding domain-containing protein</fullName>
    </submittedName>
</protein>
<name>A0A6A5S6B6_9PLEO</name>
<dbReference type="Gene3D" id="3.50.50.60">
    <property type="entry name" value="FAD/NAD(P)-binding domain"/>
    <property type="match status" value="1"/>
</dbReference>
<dbReference type="InterPro" id="IPR054707">
    <property type="entry name" value="DhpH_subs-bd"/>
</dbReference>
<reference evidence="7" key="1">
    <citation type="journal article" date="2020" name="Stud. Mycol.">
        <title>101 Dothideomycetes genomes: a test case for predicting lifestyles and emergence of pathogens.</title>
        <authorList>
            <person name="Haridas S."/>
            <person name="Albert R."/>
            <person name="Binder M."/>
            <person name="Bloem J."/>
            <person name="Labutti K."/>
            <person name="Salamov A."/>
            <person name="Andreopoulos B."/>
            <person name="Baker S."/>
            <person name="Barry K."/>
            <person name="Bills G."/>
            <person name="Bluhm B."/>
            <person name="Cannon C."/>
            <person name="Castanera R."/>
            <person name="Culley D."/>
            <person name="Daum C."/>
            <person name="Ezra D."/>
            <person name="Gonzalez J."/>
            <person name="Henrissat B."/>
            <person name="Kuo A."/>
            <person name="Liang C."/>
            <person name="Lipzen A."/>
            <person name="Lutzoni F."/>
            <person name="Magnuson J."/>
            <person name="Mondo S."/>
            <person name="Nolan M."/>
            <person name="Ohm R."/>
            <person name="Pangilinan J."/>
            <person name="Park H.-J."/>
            <person name="Ramirez L."/>
            <person name="Alfaro M."/>
            <person name="Sun H."/>
            <person name="Tritt A."/>
            <person name="Yoshinaga Y."/>
            <person name="Zwiers L.-H."/>
            <person name="Turgeon B."/>
            <person name="Goodwin S."/>
            <person name="Spatafora J."/>
            <person name="Crous P."/>
            <person name="Grigoriev I."/>
        </authorList>
    </citation>
    <scope>NUCLEOTIDE SEQUENCE</scope>
    <source>
        <strain evidence="7">CBS 161.51</strain>
    </source>
</reference>
<dbReference type="EMBL" id="ML976249">
    <property type="protein sequence ID" value="KAF1935632.1"/>
    <property type="molecule type" value="Genomic_DNA"/>
</dbReference>
<keyword evidence="1" id="KW-0285">Flavoprotein</keyword>
<evidence type="ECO:0000256" key="3">
    <source>
        <dbReference type="ARBA" id="ARBA00023002"/>
    </source>
</evidence>
<dbReference type="Gene3D" id="3.30.9.60">
    <property type="match status" value="1"/>
</dbReference>
<sequence length="406" mass="45978">MKVIVVGGSVAGLMIAIALRSIGHEVLVLERNPTLYLDEQAAGISLAPYAQKFVQKLDSLGSHRTELDGIKSTGLTDAGSGRVRQLAPEDEVLTTDWTLLYKKLLSHISTYTEGPGGVILQTGTEVVDAKLLKNGKWNVIAKLKGDEKARFFADLLIGADGVYSVVRGLVLPDSKPQYAGYLAWRGRFSTLNMVVPPEIEGVRRGELVWVRMLEHYIILYATQDKVIEWCWYYPYEESSPDLENIMTDIHGVKHRRIVTPALLQPHVWEKQLAKTEKDIPTWMRPLLRQCEAPLVTKVIYFDGTQGTFKEGKLYLVGEAFFTIRPHLGTSCDLAAMQATWLQDLFKDEDMTFEDWDRRVLQYAAKKARESRNTGLLVMKGQLPEDYEREKDDESDEDDEDDEDYGM</sequence>
<dbReference type="Pfam" id="PF22607">
    <property type="entry name" value="FAD_binding-like"/>
    <property type="match status" value="1"/>
</dbReference>
<dbReference type="OrthoDB" id="16820at2759"/>
<gene>
    <name evidence="7" type="ORF">EJ02DRAFT_388843</name>
</gene>
<dbReference type="GO" id="GO:0071949">
    <property type="term" value="F:FAD binding"/>
    <property type="evidence" value="ECO:0007669"/>
    <property type="project" value="InterPro"/>
</dbReference>
<evidence type="ECO:0000256" key="4">
    <source>
        <dbReference type="SAM" id="MobiDB-lite"/>
    </source>
</evidence>
<dbReference type="Pfam" id="PF01494">
    <property type="entry name" value="FAD_binding_3"/>
    <property type="match status" value="1"/>
</dbReference>
<dbReference type="InterPro" id="IPR053212">
    <property type="entry name" value="DHP_3-monooxygenase"/>
</dbReference>
<feature type="domain" description="2,6-dihydroxypyridine 3-monooxygenase substrate binding" evidence="6">
    <location>
        <begin position="178"/>
        <end position="298"/>
    </location>
</feature>
<organism evidence="7 8">
    <name type="scientific">Clathrospora elynae</name>
    <dbReference type="NCBI Taxonomy" id="706981"/>
    <lineage>
        <taxon>Eukaryota</taxon>
        <taxon>Fungi</taxon>
        <taxon>Dikarya</taxon>
        <taxon>Ascomycota</taxon>
        <taxon>Pezizomycotina</taxon>
        <taxon>Dothideomycetes</taxon>
        <taxon>Pleosporomycetidae</taxon>
        <taxon>Pleosporales</taxon>
        <taxon>Diademaceae</taxon>
        <taxon>Clathrospora</taxon>
    </lineage>
</organism>
<feature type="domain" description="FAD-binding" evidence="5">
    <location>
        <begin position="2"/>
        <end position="168"/>
    </location>
</feature>